<dbReference type="InterPro" id="IPR011049">
    <property type="entry name" value="Serralysin-like_metalloprot_C"/>
</dbReference>
<proteinExistence type="predicted"/>
<dbReference type="InterPro" id="IPR018511">
    <property type="entry name" value="Hemolysin-typ_Ca-bd_CS"/>
</dbReference>
<dbReference type="RefSeq" id="WP_123693034.1">
    <property type="nucleotide sequence ID" value="NZ_AP019700.1"/>
</dbReference>
<keyword evidence="2" id="KW-0964">Secreted</keyword>
<protein>
    <submittedName>
        <fullName evidence="3">Hemolysin type calcium-binding protein</fullName>
    </submittedName>
</protein>
<evidence type="ECO:0000256" key="2">
    <source>
        <dbReference type="ARBA" id="ARBA00022525"/>
    </source>
</evidence>
<gene>
    <name evidence="3" type="ORF">EDC65_4084</name>
</gene>
<reference evidence="3 4" key="1">
    <citation type="submission" date="2018-11" db="EMBL/GenBank/DDBJ databases">
        <title>Genomic Encyclopedia of Type Strains, Phase IV (KMG-IV): sequencing the most valuable type-strain genomes for metagenomic binning, comparative biology and taxonomic classification.</title>
        <authorList>
            <person name="Goeker M."/>
        </authorList>
    </citation>
    <scope>NUCLEOTIDE SEQUENCE [LARGE SCALE GENOMIC DNA]</scope>
    <source>
        <strain evidence="3 4">DSM 5900</strain>
    </source>
</reference>
<accession>A0A3N1KW28</accession>
<evidence type="ECO:0000313" key="3">
    <source>
        <dbReference type="EMBL" id="ROP83437.1"/>
    </source>
</evidence>
<evidence type="ECO:0000256" key="1">
    <source>
        <dbReference type="ARBA" id="ARBA00004613"/>
    </source>
</evidence>
<dbReference type="PROSITE" id="PS00330">
    <property type="entry name" value="HEMOLYSIN_CALCIUM"/>
    <property type="match status" value="2"/>
</dbReference>
<dbReference type="PANTHER" id="PTHR38340:SF1">
    <property type="entry name" value="S-LAYER PROTEIN"/>
    <property type="match status" value="1"/>
</dbReference>
<dbReference type="EMBL" id="RJKX01000016">
    <property type="protein sequence ID" value="ROP83437.1"/>
    <property type="molecule type" value="Genomic_DNA"/>
</dbReference>
<dbReference type="InterPro" id="IPR050557">
    <property type="entry name" value="RTX_toxin/Mannuronan_C5-epim"/>
</dbReference>
<name>A0A3N1KW28_9PROT</name>
<dbReference type="Gene3D" id="2.150.10.10">
    <property type="entry name" value="Serralysin-like metalloprotease, C-terminal"/>
    <property type="match status" value="3"/>
</dbReference>
<dbReference type="GO" id="GO:0005509">
    <property type="term" value="F:calcium ion binding"/>
    <property type="evidence" value="ECO:0007669"/>
    <property type="project" value="InterPro"/>
</dbReference>
<organism evidence="3 4">
    <name type="scientific">Stella humosa</name>
    <dbReference type="NCBI Taxonomy" id="94"/>
    <lineage>
        <taxon>Bacteria</taxon>
        <taxon>Pseudomonadati</taxon>
        <taxon>Pseudomonadota</taxon>
        <taxon>Alphaproteobacteria</taxon>
        <taxon>Rhodospirillales</taxon>
        <taxon>Stellaceae</taxon>
        <taxon>Stella</taxon>
    </lineage>
</organism>
<dbReference type="Pfam" id="PF00353">
    <property type="entry name" value="HemolysinCabind"/>
    <property type="match status" value="4"/>
</dbReference>
<sequence length="329" mass="33753">MATLIAAQPIDMLAPAFFPGIAGSTLSGQANQNEVTLVEPDGTISYLGGQFAIGGSGQPASGTIGAIAEESQATGEIYAGTGFSVDYGAYAAFRDGGDNFGFVFAAMQGDDQIFGSTGADRLVGFDGNDEIMGGPGNDDVNGNVGADTVLGGAGQDFVRGGRDDDLVRGGPGDDWHVNGNVGNDTVYGDGGSDTVFGGQNADMLYGDYGDRSAFGGNDYLIGNLGRDSLYGEDGNDTLEGGAGFDFFFFGSDGDDDRIVDFSPDEDVLVIENNINDSGLVEGIAFSAIQARLSVVDGNTVFDLGAGDTVTIQGILPGQLQASHFTFYDV</sequence>
<dbReference type="SUPFAM" id="SSF51120">
    <property type="entry name" value="beta-Roll"/>
    <property type="match status" value="2"/>
</dbReference>
<dbReference type="Proteomes" id="UP000278222">
    <property type="component" value="Unassembled WGS sequence"/>
</dbReference>
<evidence type="ECO:0000313" key="4">
    <source>
        <dbReference type="Proteomes" id="UP000278222"/>
    </source>
</evidence>
<dbReference type="PANTHER" id="PTHR38340">
    <property type="entry name" value="S-LAYER PROTEIN"/>
    <property type="match status" value="1"/>
</dbReference>
<comment type="caution">
    <text evidence="3">The sequence shown here is derived from an EMBL/GenBank/DDBJ whole genome shotgun (WGS) entry which is preliminary data.</text>
</comment>
<dbReference type="AlphaFoldDB" id="A0A3N1KW28"/>
<keyword evidence="4" id="KW-1185">Reference proteome</keyword>
<dbReference type="InterPro" id="IPR001343">
    <property type="entry name" value="Hemolysn_Ca-bd"/>
</dbReference>
<dbReference type="OrthoDB" id="7283520at2"/>
<dbReference type="GO" id="GO:0005576">
    <property type="term" value="C:extracellular region"/>
    <property type="evidence" value="ECO:0007669"/>
    <property type="project" value="UniProtKB-SubCell"/>
</dbReference>
<comment type="subcellular location">
    <subcellularLocation>
        <location evidence="1">Secreted</location>
    </subcellularLocation>
</comment>
<dbReference type="PRINTS" id="PR00313">
    <property type="entry name" value="CABNDNGRPT"/>
</dbReference>